<dbReference type="Proteomes" id="UP000325081">
    <property type="component" value="Unassembled WGS sequence"/>
</dbReference>
<keyword evidence="3" id="KW-1185">Reference proteome</keyword>
<organism evidence="2 3">
    <name type="scientific">Striga asiatica</name>
    <name type="common">Asiatic witchweed</name>
    <name type="synonym">Buchnera asiatica</name>
    <dbReference type="NCBI Taxonomy" id="4170"/>
    <lineage>
        <taxon>Eukaryota</taxon>
        <taxon>Viridiplantae</taxon>
        <taxon>Streptophyta</taxon>
        <taxon>Embryophyta</taxon>
        <taxon>Tracheophyta</taxon>
        <taxon>Spermatophyta</taxon>
        <taxon>Magnoliopsida</taxon>
        <taxon>eudicotyledons</taxon>
        <taxon>Gunneridae</taxon>
        <taxon>Pentapetalae</taxon>
        <taxon>asterids</taxon>
        <taxon>lamiids</taxon>
        <taxon>Lamiales</taxon>
        <taxon>Orobanchaceae</taxon>
        <taxon>Buchnereae</taxon>
        <taxon>Striga</taxon>
    </lineage>
</organism>
<dbReference type="GO" id="GO:0003676">
    <property type="term" value="F:nucleic acid binding"/>
    <property type="evidence" value="ECO:0007669"/>
    <property type="project" value="InterPro"/>
</dbReference>
<dbReference type="AlphaFoldDB" id="A0A5A7R8V9"/>
<comment type="caution">
    <text evidence="2">The sequence shown here is derived from an EMBL/GenBank/DDBJ whole genome shotgun (WGS) entry which is preliminary data.</text>
</comment>
<sequence length="294" mass="32320">MKKNVQSRKQAVERIERMMPHWIAAAEKIKALLLNQSFMSGIGNWMADEEVIEKSIEVGPDSSQFLGNWIFYSRGKKPDKVFVNGKKIDFINAGRKSAWSRRIGRMTMAEHGPSEFSIVASLGHTAQFSKNHCHVELCLLVEETLVPELGVDVVLTPITARRVANFVMSSQTRTSGVFFECGLQLRFTPSGDDYVINCVGHRPQTQIVVAANPVSHVVAAGPLQQYPDSVRPAAAGASMSRRLAGRPAVARDYMSTTISWLDPPLPELPREATTEAVGAVVTTTEPTDGGGWNW</sequence>
<proteinExistence type="predicted"/>
<feature type="domain" description="Formamidopyrimidine-DNA glycosylase-like C-terminal" evidence="1">
    <location>
        <begin position="69"/>
        <end position="95"/>
    </location>
</feature>
<evidence type="ECO:0000313" key="3">
    <source>
        <dbReference type="Proteomes" id="UP000325081"/>
    </source>
</evidence>
<dbReference type="GO" id="GO:0005634">
    <property type="term" value="C:nucleus"/>
    <property type="evidence" value="ECO:0007669"/>
    <property type="project" value="TreeGrafter"/>
</dbReference>
<dbReference type="PANTHER" id="PTHR22993">
    <property type="entry name" value="FORMAMIDOPYRIMIDINE-DNA GLYCOSYLASE"/>
    <property type="match status" value="1"/>
</dbReference>
<dbReference type="OrthoDB" id="444592at2759"/>
<reference evidence="3" key="1">
    <citation type="journal article" date="2019" name="Curr. Biol.">
        <title>Genome Sequence of Striga asiatica Provides Insight into the Evolution of Plant Parasitism.</title>
        <authorList>
            <person name="Yoshida S."/>
            <person name="Kim S."/>
            <person name="Wafula E.K."/>
            <person name="Tanskanen J."/>
            <person name="Kim Y.M."/>
            <person name="Honaas L."/>
            <person name="Yang Z."/>
            <person name="Spallek T."/>
            <person name="Conn C.E."/>
            <person name="Ichihashi Y."/>
            <person name="Cheong K."/>
            <person name="Cui S."/>
            <person name="Der J.P."/>
            <person name="Gundlach H."/>
            <person name="Jiao Y."/>
            <person name="Hori C."/>
            <person name="Ishida J.K."/>
            <person name="Kasahara H."/>
            <person name="Kiba T."/>
            <person name="Kim M.S."/>
            <person name="Koo N."/>
            <person name="Laohavisit A."/>
            <person name="Lee Y.H."/>
            <person name="Lumba S."/>
            <person name="McCourt P."/>
            <person name="Mortimer J.C."/>
            <person name="Mutuku J.M."/>
            <person name="Nomura T."/>
            <person name="Sasaki-Sekimoto Y."/>
            <person name="Seto Y."/>
            <person name="Wang Y."/>
            <person name="Wakatake T."/>
            <person name="Sakakibara H."/>
            <person name="Demura T."/>
            <person name="Yamaguchi S."/>
            <person name="Yoneyama K."/>
            <person name="Manabe R.I."/>
            <person name="Nelson D.C."/>
            <person name="Schulman A.H."/>
            <person name="Timko M.P."/>
            <person name="dePamphilis C.W."/>
            <person name="Choi D."/>
            <person name="Shirasu K."/>
        </authorList>
    </citation>
    <scope>NUCLEOTIDE SEQUENCE [LARGE SCALE GENOMIC DNA]</scope>
    <source>
        <strain evidence="3">cv. UVA1</strain>
    </source>
</reference>
<dbReference type="SUPFAM" id="SSF46946">
    <property type="entry name" value="S13-like H2TH domain"/>
    <property type="match status" value="1"/>
</dbReference>
<dbReference type="GO" id="GO:0003906">
    <property type="term" value="F:DNA-(apurinic or apyrimidinic site) endonuclease activity"/>
    <property type="evidence" value="ECO:0007669"/>
    <property type="project" value="TreeGrafter"/>
</dbReference>
<dbReference type="InterPro" id="IPR010979">
    <property type="entry name" value="Ribosomal_uS13-like_H2TH"/>
</dbReference>
<evidence type="ECO:0000313" key="2">
    <source>
        <dbReference type="EMBL" id="GER53740.1"/>
    </source>
</evidence>
<accession>A0A5A7R8V9</accession>
<name>A0A5A7R8V9_STRAF</name>
<dbReference type="EMBL" id="BKCP01010737">
    <property type="protein sequence ID" value="GER53740.1"/>
    <property type="molecule type" value="Genomic_DNA"/>
</dbReference>
<dbReference type="GO" id="GO:0006284">
    <property type="term" value="P:base-excision repair"/>
    <property type="evidence" value="ECO:0007669"/>
    <property type="project" value="TreeGrafter"/>
</dbReference>
<dbReference type="InterPro" id="IPR049332">
    <property type="entry name" value="Fpg-like_C"/>
</dbReference>
<dbReference type="GO" id="GO:0019104">
    <property type="term" value="F:DNA N-glycosylase activity"/>
    <property type="evidence" value="ECO:0007669"/>
    <property type="project" value="TreeGrafter"/>
</dbReference>
<evidence type="ECO:0000259" key="1">
    <source>
        <dbReference type="Pfam" id="PF21218"/>
    </source>
</evidence>
<protein>
    <submittedName>
        <fullName evidence="2">Formamidopyrimidine-DNA glycosylase</fullName>
    </submittedName>
</protein>
<dbReference type="Gene3D" id="1.10.8.50">
    <property type="match status" value="1"/>
</dbReference>
<dbReference type="PANTHER" id="PTHR22993:SF9">
    <property type="entry name" value="FORMAMIDOPYRIMIDINE-DNA GLYCOSYLASE"/>
    <property type="match status" value="1"/>
</dbReference>
<dbReference type="Pfam" id="PF21218">
    <property type="entry name" value="Fpg-like_C"/>
    <property type="match status" value="1"/>
</dbReference>
<gene>
    <name evidence="2" type="ORF">STAS_31291</name>
</gene>